<dbReference type="PANTHER" id="PTHR11439">
    <property type="entry name" value="GAG-POL-RELATED RETROTRANSPOSON"/>
    <property type="match status" value="1"/>
</dbReference>
<dbReference type="Pfam" id="PF13976">
    <property type="entry name" value="gag_pre-integrs"/>
    <property type="match status" value="1"/>
</dbReference>
<dbReference type="EMBL" id="BKCJ010006739">
    <property type="protein sequence ID" value="GEU73696.1"/>
    <property type="molecule type" value="Genomic_DNA"/>
</dbReference>
<evidence type="ECO:0000256" key="1">
    <source>
        <dbReference type="SAM" id="MobiDB-lite"/>
    </source>
</evidence>
<evidence type="ECO:0000313" key="4">
    <source>
        <dbReference type="EMBL" id="GEU73696.1"/>
    </source>
</evidence>
<dbReference type="InterPro" id="IPR025724">
    <property type="entry name" value="GAG-pre-integrase_dom"/>
</dbReference>
<feature type="domain" description="GAG-pre-integrase" evidence="3">
    <location>
        <begin position="397"/>
        <end position="446"/>
    </location>
</feature>
<feature type="region of interest" description="Disordered" evidence="1">
    <location>
        <begin position="299"/>
        <end position="329"/>
    </location>
</feature>
<name>A0A6L2MIA1_TANCI</name>
<feature type="compositionally biased region" description="Basic and acidic residues" evidence="1">
    <location>
        <begin position="303"/>
        <end position="316"/>
    </location>
</feature>
<dbReference type="PANTHER" id="PTHR11439:SF491">
    <property type="entry name" value="INTEGRASE CATALYTIC DOMAIN-CONTAINING PROTEIN"/>
    <property type="match status" value="1"/>
</dbReference>
<comment type="caution">
    <text evidence="4">The sequence shown here is derived from an EMBL/GenBank/DDBJ whole genome shotgun (WGS) entry which is preliminary data.</text>
</comment>
<proteinExistence type="predicted"/>
<evidence type="ECO:0000259" key="3">
    <source>
        <dbReference type="Pfam" id="PF13976"/>
    </source>
</evidence>
<evidence type="ECO:0000259" key="2">
    <source>
        <dbReference type="Pfam" id="PF07727"/>
    </source>
</evidence>
<dbReference type="AlphaFoldDB" id="A0A6L2MIA1"/>
<protein>
    <submittedName>
        <fullName evidence="4">Putative retrotransposon</fullName>
    </submittedName>
</protein>
<dbReference type="Pfam" id="PF07727">
    <property type="entry name" value="RVT_2"/>
    <property type="match status" value="1"/>
</dbReference>
<gene>
    <name evidence="4" type="ORF">Tci_045674</name>
</gene>
<reference evidence="4" key="1">
    <citation type="journal article" date="2019" name="Sci. Rep.">
        <title>Draft genome of Tanacetum cinerariifolium, the natural source of mosquito coil.</title>
        <authorList>
            <person name="Yamashiro T."/>
            <person name="Shiraishi A."/>
            <person name="Satake H."/>
            <person name="Nakayama K."/>
        </authorList>
    </citation>
    <scope>NUCLEOTIDE SEQUENCE</scope>
</reference>
<dbReference type="CDD" id="cd09272">
    <property type="entry name" value="RNase_HI_RT_Ty1"/>
    <property type="match status" value="1"/>
</dbReference>
<feature type="compositionally biased region" description="Basic residues" evidence="1">
    <location>
        <begin position="317"/>
        <end position="327"/>
    </location>
</feature>
<dbReference type="InterPro" id="IPR013103">
    <property type="entry name" value="RVT_2"/>
</dbReference>
<organism evidence="4">
    <name type="scientific">Tanacetum cinerariifolium</name>
    <name type="common">Dalmatian daisy</name>
    <name type="synonym">Chrysanthemum cinerariifolium</name>
    <dbReference type="NCBI Taxonomy" id="118510"/>
    <lineage>
        <taxon>Eukaryota</taxon>
        <taxon>Viridiplantae</taxon>
        <taxon>Streptophyta</taxon>
        <taxon>Embryophyta</taxon>
        <taxon>Tracheophyta</taxon>
        <taxon>Spermatophyta</taxon>
        <taxon>Magnoliopsida</taxon>
        <taxon>eudicotyledons</taxon>
        <taxon>Gunneridae</taxon>
        <taxon>Pentapetalae</taxon>
        <taxon>asterids</taxon>
        <taxon>campanulids</taxon>
        <taxon>Asterales</taxon>
        <taxon>Asteraceae</taxon>
        <taxon>Asteroideae</taxon>
        <taxon>Anthemideae</taxon>
        <taxon>Anthemidinae</taxon>
        <taxon>Tanacetum</taxon>
    </lineage>
</organism>
<sequence length="920" mass="105463">MKQIKNDCHTNVMYDIAKVVRKLQIFVAHTLIDLSTVLIPNDGSFEQSLAGVISKETKIKLEESLKYLHQMQKRKTKKFDYYGLWGELEMMNHVIIDYSSGNKGIIRLETQNHYIFDQMVEWAEQEHFEYEETKVSCSKIDLSSMLIHNNRSKEESFGASNPGNVRLTILMKLQEALDEEAILKEQLLALMHLFADRFMDRRVEINNLMVLRDTHLSITVLPAYMEAEAKAELNKKAHSAVILCLGNKVLREVTGEMTEAGISEHIDEFNIIVLDLANIEEALTLEDVMAALNSKKIKKRSKANRDNHEGLYDHLKRNSPKNNRKKSTGYIKKDDQPSFIGLIYDSFEVMMLMSAEALVLLGDNMECKIRGIGKSCKVNVINGSRVVLSGTRKDNCVYSLDGHVVAGELNASFKEKDSLVRVWHKRLGHISEAGLHVLEKQELFGKKRLGCGFIFLVSSMRHLKSSKSGSEFKLLCIESEISRHLTVAGTSQQNGLAEQMNETPMDKGIKKLIRHQFTDYQWVRDREPMTRIKPLKFQDKSNMAAYAFPAVKEQDTHEALTYQEAVSWEDSFKRKDAIKEEIDSLRRTRLGSIQKPRYNARLVDHGFTQRAGIDYNKVFSLVVQHTSIRVILTLTECKDYELEQLDVNTTFLHGNLEEVIYMRQPPEYEQDDMMIACKSKAEIGFTKSLLKKEFDMKELRVAKKILGMEIFRDRSPKIQRVSQSGDYDVKRMSKVSYANVVGSLMYLMVYTRPDRAYADRSWKPCGRNKFFDLDYAKDIYKGRSINGYTFLVQGCVISWKATLQHMVALLTTNAEYMALTEAVKEAIWLRGLLKELGVELNNVAANCDNQGEIYLSRNHVFHERTKHINVRYHSIREVLVAKTVEVLKVSNEHNVVDALMNVVPGHKLQHCLELLNVGVG</sequence>
<feature type="domain" description="Reverse transcriptase Ty1/copia-type" evidence="2">
    <location>
        <begin position="594"/>
        <end position="671"/>
    </location>
</feature>
<accession>A0A6L2MIA1</accession>